<dbReference type="AlphaFoldDB" id="A0A0D8J482"/>
<dbReference type="Gene3D" id="3.40.50.1820">
    <property type="entry name" value="alpha/beta hydrolase"/>
    <property type="match status" value="1"/>
</dbReference>
<keyword evidence="6" id="KW-1185">Reference proteome</keyword>
<dbReference type="Proteomes" id="UP000032483">
    <property type="component" value="Unassembled WGS sequence"/>
</dbReference>
<dbReference type="RefSeq" id="WP_050004174.1">
    <property type="nucleotide sequence ID" value="NZ_JXXK01000001.1"/>
</dbReference>
<dbReference type="GeneID" id="42855111"/>
<sequence>MEYYFRKKDDLPSIPELPDPFEKPDGSRVMVPEEWPAQREYLKEMLAHYLYGHMPKDSGVTKGEVVFSRPVYNGKAVAETIKLTAGRKGEVVFYADLIRPVKEGKVPVFTWNQFTGTHGSPAEEEIVCRRGYAIMEFDKEQLAPDNGDAINGVVAKAFPECDWGAIAMWAWGHSRLVDYLFTTDWADTDKIIATGHSRGGKVALCAAIYDERIALCAPNGSGCGGAGCFRFLGGRYGEGIGLCETAGSINDMLGYWWTDAFGEFGARQKRYTRSNFPVAKNQMEFMANFSLDKLGTLQDEDRLPFDMHFAKALIAPRALITTDGLGDVWANTFGTQVTWRAAQEVFDFLGVPEKNALHFREGKHEFQAADWIAIVDFCDEMFFGKTSANNIVSFRPVQQAGTPMDVMMERMDWRKTELHYTWSNPLEDM</sequence>
<gene>
    <name evidence="5" type="ORF">TQ39_00475</name>
</gene>
<dbReference type="SUPFAM" id="SSF53474">
    <property type="entry name" value="alpha/beta-Hydrolases"/>
    <property type="match status" value="1"/>
</dbReference>
<dbReference type="GO" id="GO:0052689">
    <property type="term" value="F:carboxylic ester hydrolase activity"/>
    <property type="evidence" value="ECO:0007669"/>
    <property type="project" value="UniProtKB-KW"/>
</dbReference>
<protein>
    <recommendedName>
        <fullName evidence="4">4-O-methyl-glucuronoyl methylesterase-like domain-containing protein</fullName>
    </recommendedName>
</protein>
<dbReference type="Pfam" id="PF22244">
    <property type="entry name" value="GCE_fung"/>
    <property type="match status" value="2"/>
</dbReference>
<dbReference type="EMBL" id="JXXK01000001">
    <property type="protein sequence ID" value="KJF41331.1"/>
    <property type="molecule type" value="Genomic_DNA"/>
</dbReference>
<keyword evidence="3" id="KW-0378">Hydrolase</keyword>
<name>A0A0D8J482_9FIRM</name>
<dbReference type="InterPro" id="IPR054579">
    <property type="entry name" value="GCE-like_dom"/>
</dbReference>
<evidence type="ECO:0000259" key="4">
    <source>
        <dbReference type="Pfam" id="PF22244"/>
    </source>
</evidence>
<evidence type="ECO:0000313" key="6">
    <source>
        <dbReference type="Proteomes" id="UP000032483"/>
    </source>
</evidence>
<dbReference type="InterPro" id="IPR029058">
    <property type="entry name" value="AB_hydrolase_fold"/>
</dbReference>
<evidence type="ECO:0000256" key="3">
    <source>
        <dbReference type="ARBA" id="ARBA00022801"/>
    </source>
</evidence>
<evidence type="ECO:0000313" key="5">
    <source>
        <dbReference type="EMBL" id="KJF41331.1"/>
    </source>
</evidence>
<proteinExistence type="predicted"/>
<evidence type="ECO:0000256" key="2">
    <source>
        <dbReference type="ARBA" id="ARBA00022729"/>
    </source>
</evidence>
<keyword evidence="1" id="KW-0719">Serine esterase</keyword>
<comment type="caution">
    <text evidence="5">The sequence shown here is derived from an EMBL/GenBank/DDBJ whole genome shotgun (WGS) entry which is preliminary data.</text>
</comment>
<organism evidence="5 6">
    <name type="scientific">Ruthenibacterium lactatiformans</name>
    <dbReference type="NCBI Taxonomy" id="1550024"/>
    <lineage>
        <taxon>Bacteria</taxon>
        <taxon>Bacillati</taxon>
        <taxon>Bacillota</taxon>
        <taxon>Clostridia</taxon>
        <taxon>Eubacteriales</taxon>
        <taxon>Oscillospiraceae</taxon>
        <taxon>Ruthenibacterium</taxon>
    </lineage>
</organism>
<feature type="domain" description="4-O-methyl-glucuronoyl methylesterase-like" evidence="4">
    <location>
        <begin position="125"/>
        <end position="268"/>
    </location>
</feature>
<accession>A0A0D8J482</accession>
<keyword evidence="2" id="KW-0732">Signal</keyword>
<reference evidence="5" key="1">
    <citation type="submission" date="2015-02" db="EMBL/GenBank/DDBJ databases">
        <title>A novel member of the family Ruminococcaceae isolated from human feces.</title>
        <authorList>
            <person name="Shkoporov A.N."/>
            <person name="Chaplin A.V."/>
            <person name="Motuzova O.V."/>
            <person name="Kafarskaia L.I."/>
            <person name="Khokhlova E.V."/>
            <person name="Efimov B.A."/>
        </authorList>
    </citation>
    <scope>NUCLEOTIDE SEQUENCE [LARGE SCALE GENOMIC DNA]</scope>
    <source>
        <strain evidence="5">585-1</strain>
    </source>
</reference>
<evidence type="ECO:0000256" key="1">
    <source>
        <dbReference type="ARBA" id="ARBA00022487"/>
    </source>
</evidence>
<feature type="domain" description="4-O-methyl-glucuronoyl methylesterase-like" evidence="4">
    <location>
        <begin position="298"/>
        <end position="350"/>
    </location>
</feature>